<protein>
    <submittedName>
        <fullName evidence="2">Uncharacterized protein</fullName>
    </submittedName>
</protein>
<dbReference type="EMBL" id="PPTY01000001">
    <property type="protein sequence ID" value="RDB89029.1"/>
    <property type="molecule type" value="Genomic_DNA"/>
</dbReference>
<dbReference type="AlphaFoldDB" id="A0A369NC67"/>
<proteinExistence type="predicted"/>
<reference evidence="2 3" key="1">
    <citation type="journal article" date="2018" name="Elife">
        <title>Discovery and characterization of a prevalent human gut bacterial enzyme sufficient for the inactivation of a family of plant toxins.</title>
        <authorList>
            <person name="Koppel N."/>
            <person name="Bisanz J.E."/>
            <person name="Pandelia M.E."/>
            <person name="Turnbaugh P.J."/>
            <person name="Balskus E.P."/>
        </authorList>
    </citation>
    <scope>NUCLEOTIDE SEQUENCE [LARGE SCALE GENOMIC DNA]</scope>
    <source>
        <strain evidence="2 3">FAA1-1-60AUCSF</strain>
    </source>
</reference>
<gene>
    <name evidence="2" type="ORF">C1871_00740</name>
</gene>
<comment type="caution">
    <text evidence="2">The sequence shown here is derived from an EMBL/GenBank/DDBJ whole genome shotgun (WGS) entry which is preliminary data.</text>
</comment>
<evidence type="ECO:0000256" key="1">
    <source>
        <dbReference type="SAM" id="Coils"/>
    </source>
</evidence>
<sequence>MLVLDESGATVADPDLKSGRLEERQRPVVHRYVVDVEEQSHEEVIAEYPETGGKDVEIVVDVEEQGHWETRLEDGELIEFDGVIPGDMPHELEVTDAQSYMLYTPYTDEELAEMARLEAERKRMEAEAAEREAFLSSAPARVEAAEAAQADTDDALCAVYEASLALQATVEDQDAAICALYEMTLGGE</sequence>
<name>A0A369NC67_EGGLN</name>
<evidence type="ECO:0000313" key="2">
    <source>
        <dbReference type="EMBL" id="RDB89029.1"/>
    </source>
</evidence>
<feature type="coiled-coil region" evidence="1">
    <location>
        <begin position="107"/>
        <end position="134"/>
    </location>
</feature>
<keyword evidence="1" id="KW-0175">Coiled coil</keyword>
<accession>A0A369NC67</accession>
<evidence type="ECO:0000313" key="3">
    <source>
        <dbReference type="Proteomes" id="UP000253857"/>
    </source>
</evidence>
<organism evidence="2 3">
    <name type="scientific">Eggerthella lenta</name>
    <name type="common">Eubacterium lentum</name>
    <dbReference type="NCBI Taxonomy" id="84112"/>
    <lineage>
        <taxon>Bacteria</taxon>
        <taxon>Bacillati</taxon>
        <taxon>Actinomycetota</taxon>
        <taxon>Coriobacteriia</taxon>
        <taxon>Eggerthellales</taxon>
        <taxon>Eggerthellaceae</taxon>
        <taxon>Eggerthella</taxon>
    </lineage>
</organism>
<dbReference type="Proteomes" id="UP000253857">
    <property type="component" value="Unassembled WGS sequence"/>
</dbReference>
<dbReference type="RefSeq" id="WP_035585364.1">
    <property type="nucleotide sequence ID" value="NZ_JADNIO010000007.1"/>
</dbReference>